<dbReference type="PANTHER" id="PTHR38248">
    <property type="entry name" value="FUNK1 6"/>
    <property type="match status" value="1"/>
</dbReference>
<sequence>MSPGVPACVYDVPLALDNTFSHTRGLDPRSAAARNDLHLHDCIDHLLGPMPPQQFLDFFLPWDVPSGRKGRLQSRNAFKDVPLSWNTVDDMYAQLLPALNKQTPKQARCPGFVFEVAASRSIHPNRPGYMKPDICCYASGSMPIIHSSDHSSRVELGHAELFIDLKPHPLHDFFVDPPSNIDQDTRRSHEFLQLAKDEDYQLVIDLPRTLGQHVAFVTEILARQFRTFLFSISMSGSFARILRWDRSGCVTTESFNIREHPDLLCEFLWRFSQTSNAGRGHDPTVQLASAEEEVLFQDVVLHAVRVQLEGSDVVVEDAVREHYAPGRVYAMNISCRASSGGPSKTRRYLVSCPVISPLSFVGRGTRGYWTVDVVSRSIAFLKDTWRFASVDELEADTLQRLQNLGVRHVPRVPWFGDVCDGVASSSQPSSEIGFQETLTNKMRQAPWACQVNKHRVRISRRRHHRLVLETVGYGLSSVRGPDELLSACYDVFIAMQDARKLDSRIHRDISLGNIILVKIPGDRPTRQGYLIDWEASCAVDDKGEAQDVGRAGTWRFMSIRMLNADGDNLKQTFQDDMEALFYVVLFCALMYQPHNRSPGQLKNTLNNFFDEKMSFGPGVVGGGNGKTMNSLTRTFTRGLQFESPQLGEWINAVADLHHAAEPVRSSSEENSNDGESENDYQDRWSDPKYLDDYWATFLKTHKLEHNNRFEQEIISYLEDESPPPLIFPNPPSSPLPSIGPLSPHGTRTSRKRPLPVSSDDARGTKRNLRSGHRAPSSTGTRHSARLEEKMKREVRERGAEKKRKQWKWQSEGHKKSKNAKRVRRQDVGSESAPSRTARGGVTVESTKRSSTRLVQKCRADSRS</sequence>
<feature type="compositionally biased region" description="Basic residues" evidence="1">
    <location>
        <begin position="814"/>
        <end position="823"/>
    </location>
</feature>
<feature type="region of interest" description="Disordered" evidence="1">
    <location>
        <begin position="724"/>
        <end position="863"/>
    </location>
</feature>
<dbReference type="AlphaFoldDB" id="A0A5K1JUQ0"/>
<evidence type="ECO:0000313" key="3">
    <source>
        <dbReference type="EMBL" id="VWO95587.1"/>
    </source>
</evidence>
<dbReference type="EMBL" id="LR724961">
    <property type="protein sequence ID" value="VWO95587.1"/>
    <property type="molecule type" value="Genomic_DNA"/>
</dbReference>
<organism evidence="3">
    <name type="scientific">Ganoderma boninense</name>
    <dbReference type="NCBI Taxonomy" id="34458"/>
    <lineage>
        <taxon>Eukaryota</taxon>
        <taxon>Fungi</taxon>
        <taxon>Dikarya</taxon>
        <taxon>Basidiomycota</taxon>
        <taxon>Agaricomycotina</taxon>
        <taxon>Agaricomycetes</taxon>
        <taxon>Polyporales</taxon>
        <taxon>Polyporaceae</taxon>
        <taxon>Ganoderma</taxon>
    </lineage>
</organism>
<accession>A0A5K1JUQ0</accession>
<proteinExistence type="predicted"/>
<evidence type="ECO:0000256" key="1">
    <source>
        <dbReference type="SAM" id="MobiDB-lite"/>
    </source>
</evidence>
<feature type="compositionally biased region" description="Acidic residues" evidence="1">
    <location>
        <begin position="670"/>
        <end position="679"/>
    </location>
</feature>
<dbReference type="Pfam" id="PF17667">
    <property type="entry name" value="Pkinase_fungal"/>
    <property type="match status" value="1"/>
</dbReference>
<dbReference type="Gene3D" id="1.10.510.10">
    <property type="entry name" value="Transferase(Phosphotransferase) domain 1"/>
    <property type="match status" value="1"/>
</dbReference>
<dbReference type="SUPFAM" id="SSF56112">
    <property type="entry name" value="Protein kinase-like (PK-like)"/>
    <property type="match status" value="1"/>
</dbReference>
<feature type="compositionally biased region" description="Pro residues" evidence="1">
    <location>
        <begin position="724"/>
        <end position="734"/>
    </location>
</feature>
<feature type="compositionally biased region" description="Basic and acidic residues" evidence="1">
    <location>
        <begin position="784"/>
        <end position="799"/>
    </location>
</feature>
<dbReference type="InterPro" id="IPR011009">
    <property type="entry name" value="Kinase-like_dom_sf"/>
</dbReference>
<dbReference type="PANTHER" id="PTHR38248:SF2">
    <property type="entry name" value="FUNK1 11"/>
    <property type="match status" value="1"/>
</dbReference>
<feature type="region of interest" description="Disordered" evidence="1">
    <location>
        <begin position="661"/>
        <end position="683"/>
    </location>
</feature>
<evidence type="ECO:0000259" key="2">
    <source>
        <dbReference type="Pfam" id="PF17667"/>
    </source>
</evidence>
<gene>
    <name evidence="3" type="primary">I1RI73</name>
</gene>
<feature type="domain" description="Fungal-type protein kinase" evidence="2">
    <location>
        <begin position="215"/>
        <end position="586"/>
    </location>
</feature>
<name>A0A5K1JUQ0_9APHY</name>
<protein>
    <recommendedName>
        <fullName evidence="2">Fungal-type protein kinase domain-containing protein</fullName>
    </recommendedName>
</protein>
<dbReference type="InterPro" id="IPR040976">
    <property type="entry name" value="Pkinase_fungal"/>
</dbReference>
<reference evidence="3" key="1">
    <citation type="submission" date="2019-10" db="EMBL/GenBank/DDBJ databases">
        <authorList>
            <person name="Nor Muhammad N."/>
        </authorList>
    </citation>
    <scope>NUCLEOTIDE SEQUENCE</scope>
</reference>